<dbReference type="Pfam" id="PF07707">
    <property type="entry name" value="BACK"/>
    <property type="match status" value="1"/>
</dbReference>
<dbReference type="GO" id="GO:0005737">
    <property type="term" value="C:cytoplasm"/>
    <property type="evidence" value="ECO:0007669"/>
    <property type="project" value="UniProtKB-ARBA"/>
</dbReference>
<name>A0AAV5T5R8_9BILA</name>
<gene>
    <name evidence="5" type="ORF">PENTCL1PPCAC_13046</name>
</gene>
<evidence type="ECO:0000313" key="6">
    <source>
        <dbReference type="Proteomes" id="UP001432027"/>
    </source>
</evidence>
<dbReference type="InterPro" id="IPR011333">
    <property type="entry name" value="SKP1/BTB/POZ_sf"/>
</dbReference>
<dbReference type="InterPro" id="IPR006652">
    <property type="entry name" value="Kelch_1"/>
</dbReference>
<dbReference type="InterPro" id="IPR011545">
    <property type="entry name" value="DEAD/DEAH_box_helicase_dom"/>
</dbReference>
<dbReference type="AlphaFoldDB" id="A0AAV5T5R8"/>
<dbReference type="InterPro" id="IPR000210">
    <property type="entry name" value="BTB/POZ_dom"/>
</dbReference>
<dbReference type="SUPFAM" id="SSF52540">
    <property type="entry name" value="P-loop containing nucleoside triphosphate hydrolases"/>
    <property type="match status" value="1"/>
</dbReference>
<dbReference type="InterPro" id="IPR011705">
    <property type="entry name" value="BACK"/>
</dbReference>
<evidence type="ECO:0000259" key="3">
    <source>
        <dbReference type="PROSITE" id="PS50097"/>
    </source>
</evidence>
<feature type="domain" description="BTB" evidence="3">
    <location>
        <begin position="54"/>
        <end position="125"/>
    </location>
</feature>
<feature type="non-terminal residue" evidence="5">
    <location>
        <position position="1"/>
    </location>
</feature>
<evidence type="ECO:0000256" key="1">
    <source>
        <dbReference type="ARBA" id="ARBA00022441"/>
    </source>
</evidence>
<dbReference type="InterPro" id="IPR027417">
    <property type="entry name" value="P-loop_NTPase"/>
</dbReference>
<dbReference type="InterPro" id="IPR014001">
    <property type="entry name" value="Helicase_ATP-bd"/>
</dbReference>
<dbReference type="Gene3D" id="3.30.710.10">
    <property type="entry name" value="Potassium Channel Kv1.1, Chain A"/>
    <property type="match status" value="1"/>
</dbReference>
<dbReference type="Gene3D" id="1.25.40.420">
    <property type="match status" value="1"/>
</dbReference>
<dbReference type="PROSITE" id="PS51192">
    <property type="entry name" value="HELICASE_ATP_BIND_1"/>
    <property type="match status" value="1"/>
</dbReference>
<comment type="caution">
    <text evidence="5">The sequence shown here is derived from an EMBL/GenBank/DDBJ whole genome shotgun (WGS) entry which is preliminary data.</text>
</comment>
<accession>A0AAV5T5R8</accession>
<dbReference type="SUPFAM" id="SSF54695">
    <property type="entry name" value="POZ domain"/>
    <property type="match status" value="1"/>
</dbReference>
<dbReference type="EMBL" id="BTSX01000003">
    <property type="protein sequence ID" value="GMS90871.1"/>
    <property type="molecule type" value="Genomic_DNA"/>
</dbReference>
<dbReference type="SMART" id="SM00225">
    <property type="entry name" value="BTB"/>
    <property type="match status" value="1"/>
</dbReference>
<evidence type="ECO:0000256" key="2">
    <source>
        <dbReference type="ARBA" id="ARBA00022737"/>
    </source>
</evidence>
<evidence type="ECO:0008006" key="7">
    <source>
        <dbReference type="Google" id="ProtNLM"/>
    </source>
</evidence>
<dbReference type="Pfam" id="PF00651">
    <property type="entry name" value="BTB"/>
    <property type="match status" value="1"/>
</dbReference>
<dbReference type="SMART" id="SM00875">
    <property type="entry name" value="BACK"/>
    <property type="match status" value="1"/>
</dbReference>
<dbReference type="SMART" id="SM00487">
    <property type="entry name" value="DEXDc"/>
    <property type="match status" value="1"/>
</dbReference>
<dbReference type="PROSITE" id="PS50097">
    <property type="entry name" value="BTB"/>
    <property type="match status" value="1"/>
</dbReference>
<keyword evidence="1" id="KW-0880">Kelch repeat</keyword>
<keyword evidence="6" id="KW-1185">Reference proteome</keyword>
<dbReference type="Gene3D" id="2.120.10.80">
    <property type="entry name" value="Kelch-type beta propeller"/>
    <property type="match status" value="1"/>
</dbReference>
<dbReference type="Proteomes" id="UP001432027">
    <property type="component" value="Unassembled WGS sequence"/>
</dbReference>
<dbReference type="SUPFAM" id="SSF117281">
    <property type="entry name" value="Kelch motif"/>
    <property type="match status" value="1"/>
</dbReference>
<feature type="domain" description="Helicase ATP-binding" evidence="4">
    <location>
        <begin position="639"/>
        <end position="813"/>
    </location>
</feature>
<sequence length="819" mass="93673">FDMHTTSTSSPVFTTCGFELPLFDLVQRDSIVIKHSIPETCKGMAKLRDDPSKCDITIIIGDKTLYAHKDLLISRINFFRILFNSNMIECAKGEINLFSNFCEFGFIAIENLLEYAYTGCIYISNLTAQDLMIGASFLQIESVMDECAEFMRRRIRIENALSLLMLCRTIAYHDIDKYVLNFIETNIVLISLTPEFIELPFDELVDILQRNSLHVDEENQVFEIISRWINRDSERLRHSERLLKCLRCTLLSENFISDVIEKSEWIMHNDECIILLKEAKEWIRNNGIRNGQQSFNSTVRLCEEAHRLIFSIKDYLSSDQEQEVSVELYDPITNTWTECDTRRKMPHRLQTVAINHQIYFFGGTTVHPDIVEFYDTVANEWRLIPNIPSKRTLMASGVIDGKIYVAGGTDEVNPLSTLETYDPSLQVWSLLTSLTRERSAAASSVHDGQLYVFGGYNTTQFLNDGECYDPTVDSWFPICPMKYKRAGAAAVILNGKIYIVGGHDGRKSLREVERYDTANDTWTTVSSMKTPRALATLTLSCGKLFVMGGYDSLVIGRIHKVTSMEMYNPEKDIWETMENMNNYYSKGGTLPIPTCFPSPVANLEGIYTSDLRFLLKPELLSSIVENKLVNLSEVHYECVQQAILGMDIVCHAAAALDRITVSVISTLQQLELVEGDVSLLILCDTVELAYKIRNEYHRFSQKYMPKIKVKVFCEDSHINYNMDAIKKNCPHIVIGTPGRIFELVQSDTLKLNVIKHLVLNEFDRLIGSHDTFYNVKKIVKFTPNEKQVMIFSATIPNEFNVVCNQFLRVGPRRFQFLSA</sequence>
<evidence type="ECO:0000313" key="5">
    <source>
        <dbReference type="EMBL" id="GMS90871.1"/>
    </source>
</evidence>
<dbReference type="Pfam" id="PF00270">
    <property type="entry name" value="DEAD"/>
    <property type="match status" value="1"/>
</dbReference>
<reference evidence="5" key="1">
    <citation type="submission" date="2023-10" db="EMBL/GenBank/DDBJ databases">
        <title>Genome assembly of Pristionchus species.</title>
        <authorList>
            <person name="Yoshida K."/>
            <person name="Sommer R.J."/>
        </authorList>
    </citation>
    <scope>NUCLEOTIDE SEQUENCE</scope>
    <source>
        <strain evidence="5">RS0144</strain>
    </source>
</reference>
<keyword evidence="2" id="KW-0677">Repeat</keyword>
<evidence type="ECO:0000259" key="4">
    <source>
        <dbReference type="PROSITE" id="PS51192"/>
    </source>
</evidence>
<organism evidence="5 6">
    <name type="scientific">Pristionchus entomophagus</name>
    <dbReference type="NCBI Taxonomy" id="358040"/>
    <lineage>
        <taxon>Eukaryota</taxon>
        <taxon>Metazoa</taxon>
        <taxon>Ecdysozoa</taxon>
        <taxon>Nematoda</taxon>
        <taxon>Chromadorea</taxon>
        <taxon>Rhabditida</taxon>
        <taxon>Rhabditina</taxon>
        <taxon>Diplogasteromorpha</taxon>
        <taxon>Diplogasteroidea</taxon>
        <taxon>Neodiplogasteridae</taxon>
        <taxon>Pristionchus</taxon>
    </lineage>
</organism>
<dbReference type="SMART" id="SM00612">
    <property type="entry name" value="Kelch"/>
    <property type="match status" value="5"/>
</dbReference>
<dbReference type="Pfam" id="PF01344">
    <property type="entry name" value="Kelch_1"/>
    <property type="match status" value="2"/>
</dbReference>
<dbReference type="PANTHER" id="PTHR45632:SF17">
    <property type="entry name" value="KELCH-LIKE PROTEIN 31"/>
    <property type="match status" value="1"/>
</dbReference>
<dbReference type="Pfam" id="PF24681">
    <property type="entry name" value="Kelch_KLHDC2_KLHL20_DRC7"/>
    <property type="match status" value="1"/>
</dbReference>
<dbReference type="Gene3D" id="3.40.50.300">
    <property type="entry name" value="P-loop containing nucleotide triphosphate hydrolases"/>
    <property type="match status" value="1"/>
</dbReference>
<dbReference type="InterPro" id="IPR015915">
    <property type="entry name" value="Kelch-typ_b-propeller"/>
</dbReference>
<dbReference type="GO" id="GO:0005524">
    <property type="term" value="F:ATP binding"/>
    <property type="evidence" value="ECO:0007669"/>
    <property type="project" value="InterPro"/>
</dbReference>
<proteinExistence type="predicted"/>
<protein>
    <recommendedName>
        <fullName evidence="7">Kelch-like protein diablo</fullName>
    </recommendedName>
</protein>
<dbReference type="GO" id="GO:0003676">
    <property type="term" value="F:nucleic acid binding"/>
    <property type="evidence" value="ECO:0007669"/>
    <property type="project" value="InterPro"/>
</dbReference>
<dbReference type="PANTHER" id="PTHR45632">
    <property type="entry name" value="LD33804P"/>
    <property type="match status" value="1"/>
</dbReference>